<dbReference type="NCBIfam" id="TIGR02778">
    <property type="entry name" value="ligD_pol"/>
    <property type="match status" value="1"/>
</dbReference>
<evidence type="ECO:0000256" key="12">
    <source>
        <dbReference type="ARBA" id="ARBA00022840"/>
    </source>
</evidence>
<dbReference type="InterPro" id="IPR014143">
    <property type="entry name" value="NHEJ_ligase_prk"/>
</dbReference>
<dbReference type="NCBIfam" id="TIGR02776">
    <property type="entry name" value="NHEJ_ligase_prk"/>
    <property type="match status" value="1"/>
</dbReference>
<dbReference type="GO" id="GO:0006310">
    <property type="term" value="P:DNA recombination"/>
    <property type="evidence" value="ECO:0007669"/>
    <property type="project" value="UniProtKB-KW"/>
</dbReference>
<keyword evidence="7" id="KW-0479">Metal-binding</keyword>
<feature type="region of interest" description="Disordered" evidence="21">
    <location>
        <begin position="160"/>
        <end position="226"/>
    </location>
</feature>
<feature type="domain" description="ATP-dependent DNA ligase family profile" evidence="22">
    <location>
        <begin position="334"/>
        <end position="459"/>
    </location>
</feature>
<evidence type="ECO:0000256" key="5">
    <source>
        <dbReference type="ARBA" id="ARBA00022695"/>
    </source>
</evidence>
<proteinExistence type="predicted"/>
<dbReference type="InterPro" id="IPR014144">
    <property type="entry name" value="LigD_PE_domain"/>
</dbReference>
<comment type="cofactor">
    <cofactor evidence="1">
        <name>Mn(2+)</name>
        <dbReference type="ChEBI" id="CHEBI:29035"/>
    </cofactor>
</comment>
<dbReference type="SUPFAM" id="SSF50249">
    <property type="entry name" value="Nucleic acid-binding proteins"/>
    <property type="match status" value="1"/>
</dbReference>
<evidence type="ECO:0000256" key="15">
    <source>
        <dbReference type="ARBA" id="ARBA00023172"/>
    </source>
</evidence>
<dbReference type="NCBIfam" id="TIGR02777">
    <property type="entry name" value="LigD_PE_dom"/>
    <property type="match status" value="1"/>
</dbReference>
<dbReference type="AlphaFoldDB" id="A0A6L9UE67"/>
<feature type="compositionally biased region" description="Basic and acidic residues" evidence="21">
    <location>
        <begin position="172"/>
        <end position="192"/>
    </location>
</feature>
<dbReference type="InterPro" id="IPR052171">
    <property type="entry name" value="NHEJ_LigD"/>
</dbReference>
<evidence type="ECO:0000256" key="6">
    <source>
        <dbReference type="ARBA" id="ARBA00022722"/>
    </source>
</evidence>
<keyword evidence="5" id="KW-0548">Nucleotidyltransferase</keyword>
<evidence type="ECO:0000256" key="3">
    <source>
        <dbReference type="ARBA" id="ARBA00022598"/>
    </source>
</evidence>
<dbReference type="GO" id="GO:0003677">
    <property type="term" value="F:DNA binding"/>
    <property type="evidence" value="ECO:0007669"/>
    <property type="project" value="UniProtKB-KW"/>
</dbReference>
<dbReference type="NCBIfam" id="TIGR02779">
    <property type="entry name" value="NHEJ_ligase_lig"/>
    <property type="match status" value="1"/>
</dbReference>
<dbReference type="InterPro" id="IPR014145">
    <property type="entry name" value="LigD_pol_dom"/>
</dbReference>
<keyword evidence="13" id="KW-0239">DNA-directed DNA polymerase</keyword>
<evidence type="ECO:0000256" key="14">
    <source>
        <dbReference type="ARBA" id="ARBA00023125"/>
    </source>
</evidence>
<name>A0A6L9UE67_9HYPH</name>
<keyword evidence="8" id="KW-0547">Nucleotide-binding</keyword>
<dbReference type="Gene3D" id="3.30.470.30">
    <property type="entry name" value="DNA ligase/mRNA capping enzyme"/>
    <property type="match status" value="1"/>
</dbReference>
<keyword evidence="12" id="KW-0067">ATP-binding</keyword>
<dbReference type="GO" id="GO:0005524">
    <property type="term" value="F:ATP binding"/>
    <property type="evidence" value="ECO:0007669"/>
    <property type="project" value="UniProtKB-KW"/>
</dbReference>
<evidence type="ECO:0000256" key="18">
    <source>
        <dbReference type="ARBA" id="ARBA00023268"/>
    </source>
</evidence>
<keyword evidence="3 23" id="KW-0436">Ligase</keyword>
<evidence type="ECO:0000256" key="8">
    <source>
        <dbReference type="ARBA" id="ARBA00022741"/>
    </source>
</evidence>
<keyword evidence="11" id="KW-0269">Exonuclease</keyword>
<dbReference type="Gene3D" id="3.90.920.10">
    <property type="entry name" value="DNA primase, PRIM domain"/>
    <property type="match status" value="1"/>
</dbReference>
<protein>
    <recommendedName>
        <fullName evidence="2">DNA ligase (ATP)</fullName>
        <ecNumber evidence="2">6.5.1.1</ecNumber>
    </recommendedName>
    <alternativeName>
        <fullName evidence="19">NHEJ DNA polymerase</fullName>
    </alternativeName>
</protein>
<keyword evidence="14" id="KW-0238">DNA-binding</keyword>
<keyword evidence="10" id="KW-0378">Hydrolase</keyword>
<dbReference type="Pfam" id="PF01068">
    <property type="entry name" value="DNA_ligase_A_M"/>
    <property type="match status" value="1"/>
</dbReference>
<dbReference type="InterPro" id="IPR014146">
    <property type="entry name" value="LigD_ligase_dom"/>
</dbReference>
<dbReference type="GO" id="GO:0004527">
    <property type="term" value="F:exonuclease activity"/>
    <property type="evidence" value="ECO:0007669"/>
    <property type="project" value="UniProtKB-KW"/>
</dbReference>
<gene>
    <name evidence="23" type="primary">ligD</name>
    <name evidence="23" type="ORF">GR212_25430</name>
</gene>
<dbReference type="Proteomes" id="UP000483035">
    <property type="component" value="Unassembled WGS sequence"/>
</dbReference>
<keyword evidence="9" id="KW-0227">DNA damage</keyword>
<dbReference type="InterPro" id="IPR033651">
    <property type="entry name" value="PaeLigD_Pol-like"/>
</dbReference>
<reference evidence="23 24" key="1">
    <citation type="submission" date="2019-12" db="EMBL/GenBank/DDBJ databases">
        <title>Rhizobium genotypes associated with high levels of biological nitrogen fixation by grain legumes in a temperate-maritime cropping system.</title>
        <authorList>
            <person name="Maluk M."/>
            <person name="Francesc Ferrando Molina F."/>
            <person name="Lopez Del Egido L."/>
            <person name="Lafos M."/>
            <person name="Langarica-Fuentes A."/>
            <person name="Gebre Yohannes G."/>
            <person name="Young M.W."/>
            <person name="Martin P."/>
            <person name="Gantlett R."/>
            <person name="Kenicer G."/>
            <person name="Hawes C."/>
            <person name="Begg G.S."/>
            <person name="Quilliam R.S."/>
            <person name="Squire G.R."/>
            <person name="Poole P.S."/>
            <person name="Young P.W."/>
            <person name="Iannetta P.M."/>
            <person name="James E.K."/>
        </authorList>
    </citation>
    <scope>NUCLEOTIDE SEQUENCE [LARGE SCALE GENOMIC DNA]</scope>
    <source>
        <strain evidence="23 24">JHI1118</strain>
    </source>
</reference>
<dbReference type="CDD" id="cd04862">
    <property type="entry name" value="PaeLigD_Pol_like"/>
    <property type="match status" value="1"/>
</dbReference>
<dbReference type="Gene3D" id="3.30.1490.70">
    <property type="match status" value="1"/>
</dbReference>
<dbReference type="InterPro" id="IPR012309">
    <property type="entry name" value="DNA_ligase_ATP-dep_C"/>
</dbReference>
<dbReference type="PANTHER" id="PTHR42705:SF2">
    <property type="entry name" value="BIFUNCTIONAL NON-HOMOLOGOUS END JOINING PROTEIN LIGD"/>
    <property type="match status" value="1"/>
</dbReference>
<dbReference type="RefSeq" id="WP_163990754.1">
    <property type="nucleotide sequence ID" value="NZ_WUEY01000014.1"/>
</dbReference>
<evidence type="ECO:0000256" key="1">
    <source>
        <dbReference type="ARBA" id="ARBA00001936"/>
    </source>
</evidence>
<evidence type="ECO:0000256" key="4">
    <source>
        <dbReference type="ARBA" id="ARBA00022679"/>
    </source>
</evidence>
<keyword evidence="18" id="KW-0511">Multifunctional enzyme</keyword>
<dbReference type="PROSITE" id="PS50160">
    <property type="entry name" value="DNA_LIGASE_A3"/>
    <property type="match status" value="1"/>
</dbReference>
<dbReference type="InterPro" id="IPR012340">
    <property type="entry name" value="NA-bd_OB-fold"/>
</dbReference>
<feature type="compositionally biased region" description="Basic and acidic residues" evidence="21">
    <location>
        <begin position="1"/>
        <end position="20"/>
    </location>
</feature>
<evidence type="ECO:0000256" key="11">
    <source>
        <dbReference type="ARBA" id="ARBA00022839"/>
    </source>
</evidence>
<evidence type="ECO:0000256" key="2">
    <source>
        <dbReference type="ARBA" id="ARBA00012727"/>
    </source>
</evidence>
<dbReference type="EC" id="6.5.1.1" evidence="2"/>
<dbReference type="NCBIfam" id="NF004628">
    <property type="entry name" value="PRK05972.1"/>
    <property type="match status" value="1"/>
</dbReference>
<evidence type="ECO:0000256" key="20">
    <source>
        <dbReference type="ARBA" id="ARBA00034003"/>
    </source>
</evidence>
<keyword evidence="15" id="KW-0233">DNA recombination</keyword>
<organism evidence="23 24">
    <name type="scientific">Rhizobium lusitanum</name>
    <dbReference type="NCBI Taxonomy" id="293958"/>
    <lineage>
        <taxon>Bacteria</taxon>
        <taxon>Pseudomonadati</taxon>
        <taxon>Pseudomonadota</taxon>
        <taxon>Alphaproteobacteria</taxon>
        <taxon>Hyphomicrobiales</taxon>
        <taxon>Rhizobiaceae</taxon>
        <taxon>Rhizobium/Agrobacterium group</taxon>
        <taxon>Rhizobium</taxon>
    </lineage>
</organism>
<evidence type="ECO:0000256" key="17">
    <source>
        <dbReference type="ARBA" id="ARBA00023211"/>
    </source>
</evidence>
<evidence type="ECO:0000256" key="10">
    <source>
        <dbReference type="ARBA" id="ARBA00022801"/>
    </source>
</evidence>
<accession>A0A6L9UE67</accession>
<dbReference type="InterPro" id="IPR012310">
    <property type="entry name" value="DNA_ligase_ATP-dep_cent"/>
</dbReference>
<dbReference type="SUPFAM" id="SSF56091">
    <property type="entry name" value="DNA ligase/mRNA capping enzyme, catalytic domain"/>
    <property type="match status" value="1"/>
</dbReference>
<dbReference type="GO" id="GO:0006281">
    <property type="term" value="P:DNA repair"/>
    <property type="evidence" value="ECO:0007669"/>
    <property type="project" value="UniProtKB-KW"/>
</dbReference>
<keyword evidence="17" id="KW-0464">Manganese</keyword>
<evidence type="ECO:0000256" key="19">
    <source>
        <dbReference type="ARBA" id="ARBA00029943"/>
    </source>
</evidence>
<evidence type="ECO:0000256" key="7">
    <source>
        <dbReference type="ARBA" id="ARBA00022723"/>
    </source>
</evidence>
<keyword evidence="16" id="KW-0234">DNA repair</keyword>
<comment type="caution">
    <text evidence="23">The sequence shown here is derived from an EMBL/GenBank/DDBJ whole genome shotgun (WGS) entry which is preliminary data.</text>
</comment>
<evidence type="ECO:0000256" key="9">
    <source>
        <dbReference type="ARBA" id="ARBA00022763"/>
    </source>
</evidence>
<evidence type="ECO:0000256" key="16">
    <source>
        <dbReference type="ARBA" id="ARBA00023204"/>
    </source>
</evidence>
<evidence type="ECO:0000256" key="21">
    <source>
        <dbReference type="SAM" id="MobiDB-lite"/>
    </source>
</evidence>
<dbReference type="GO" id="GO:0046872">
    <property type="term" value="F:metal ion binding"/>
    <property type="evidence" value="ECO:0007669"/>
    <property type="project" value="UniProtKB-KW"/>
</dbReference>
<dbReference type="CDD" id="cd07971">
    <property type="entry name" value="OBF_DNA_ligase_LigD"/>
    <property type="match status" value="1"/>
</dbReference>
<dbReference type="Gene3D" id="2.40.50.140">
    <property type="entry name" value="Nucleic acid-binding proteins"/>
    <property type="match status" value="1"/>
</dbReference>
<keyword evidence="4" id="KW-0808">Transferase</keyword>
<dbReference type="EMBL" id="WUEY01000014">
    <property type="protein sequence ID" value="NEI72908.1"/>
    <property type="molecule type" value="Genomic_DNA"/>
</dbReference>
<evidence type="ECO:0000313" key="23">
    <source>
        <dbReference type="EMBL" id="NEI72908.1"/>
    </source>
</evidence>
<dbReference type="GO" id="GO:0003910">
    <property type="term" value="F:DNA ligase (ATP) activity"/>
    <property type="evidence" value="ECO:0007669"/>
    <property type="project" value="UniProtKB-EC"/>
</dbReference>
<sequence length="850" mass="93530">MALEDYNRKRDFGRTAEPKGRAARKRKPAGSSFVIQKHAARRLHYDFRLEMDGVLKSWAVTRGPSLVVGEKRLAVQTEDHPLEYGDFEGTIPKGEYGGGTVIVWDRGSWTPLGDPHKGYAKGHLEFELHGEKLGGHWHLIRMAGKPRDKRENWLLIKGEDDAARPEGAPDILDERPESAKTGREIDEVKGEEPGWSSRTGRIDRRKPKPKNKPEPTPPDAAPALAEPSTVKGAKKAALPTFVKPALATLVSKPPLGARWLHEIKFDGYRLEVRIEAGRIKLLTRSGLDWTAKFGKDIVGAFKSLPVGAAIIDGELVVEQAAGASDFSALQSDLSEGRSDRFVFYAFDLIFLDGYDLRACPLVQRKELLQEIIPAETGTLRFSSHFDANGDLLLKHACRLSLEGIVSKVASDPYRSGRGKTWVKSKCSSRQEFVIAGWVASSTSRKAIGSLVLGVYDKGKLEHVGRVGTGFSNVVAEQLFKRLSRLKADQSPFAATLTAEESRGVRFVQPDLVAEVEFRTWTADGHLRHASFRGLREDKDPLEIVREVPKAAAKARATPVRPNVTLTHGDRLYWPDEGVTKAGLADYYAEVWSHMGPFIVSRPLALVRCPNGINGQHFFQKHAWNGMNRNIALAKDPKDEEPYVSINGLDGLIGLVQAAVLEIHPWGSMIGNWEKPDTIVMDLDPGPGVNWSEVIAAAEETRERLIQAGLTPFVKTSGGKGLHIVCPLVPKAEWPEIKAFTKGIADAMASDSPGRCVSTIAKSKRKGKILIDYLRNQRGATAVAPYSTRARSGAAVSMPLSWDELSAAIGPDYFTVLNAPARLGALRSDPWAEFKTSAVPLRAEKRRKRSV</sequence>
<dbReference type="PANTHER" id="PTHR42705">
    <property type="entry name" value="BIFUNCTIONAL NON-HOMOLOGOUS END JOINING PROTEIN LIGD"/>
    <property type="match status" value="1"/>
</dbReference>
<keyword evidence="6" id="KW-0540">Nuclease</keyword>
<evidence type="ECO:0000259" key="22">
    <source>
        <dbReference type="PROSITE" id="PS50160"/>
    </source>
</evidence>
<dbReference type="Pfam" id="PF04679">
    <property type="entry name" value="DNA_ligase_A_C"/>
    <property type="match status" value="1"/>
</dbReference>
<feature type="region of interest" description="Disordered" evidence="21">
    <location>
        <begin position="1"/>
        <end position="31"/>
    </location>
</feature>
<evidence type="ECO:0000256" key="13">
    <source>
        <dbReference type="ARBA" id="ARBA00022932"/>
    </source>
</evidence>
<comment type="catalytic activity">
    <reaction evidence="20">
        <text>ATP + (deoxyribonucleotide)n-3'-hydroxyl + 5'-phospho-(deoxyribonucleotide)m = (deoxyribonucleotide)n+m + AMP + diphosphate.</text>
        <dbReference type="EC" id="6.5.1.1"/>
    </reaction>
</comment>
<dbReference type="GO" id="GO:0003887">
    <property type="term" value="F:DNA-directed DNA polymerase activity"/>
    <property type="evidence" value="ECO:0007669"/>
    <property type="project" value="UniProtKB-KW"/>
</dbReference>
<evidence type="ECO:0000313" key="24">
    <source>
        <dbReference type="Proteomes" id="UP000483035"/>
    </source>
</evidence>
<dbReference type="Pfam" id="PF13298">
    <property type="entry name" value="LigD_N"/>
    <property type="match status" value="1"/>
</dbReference>
<dbReference type="Pfam" id="PF21686">
    <property type="entry name" value="LigD_Prim-Pol"/>
    <property type="match status" value="1"/>
</dbReference>
<dbReference type="CDD" id="cd07906">
    <property type="entry name" value="Adenylation_DNA_ligase_LigD_LigC"/>
    <property type="match status" value="1"/>
</dbReference>